<dbReference type="GO" id="GO:0005634">
    <property type="term" value="C:nucleus"/>
    <property type="evidence" value="ECO:0007669"/>
    <property type="project" value="UniProtKB-SubCell"/>
</dbReference>
<dbReference type="PANTHER" id="PTHR28088">
    <property type="entry name" value="TRANSCRIPTIONAL ACTIVATOR HAA1-RELATED"/>
    <property type="match status" value="1"/>
</dbReference>
<evidence type="ECO:0000313" key="10">
    <source>
        <dbReference type="EMBL" id="CBX98832.1"/>
    </source>
</evidence>
<evidence type="ECO:0000256" key="3">
    <source>
        <dbReference type="ARBA" id="ARBA00022833"/>
    </source>
</evidence>
<sequence length="751" mass="80437">MAAVRRRAISPAPHAPLSAHHSPANPSLGLVKPSNGGGRCLNNPSLSADRPAKGISHVSALFPRQLLVAVTTAQPEEPVGDQFQAWLDFRFPPVRNCFCNQQPTSALANSAGGRRQLPNSRPIQPRGNRLDPFLHRTAQARDCTSSFNLQPLGSTPTADLDRAQFITLPFDQDRLSSPSRRSDPVKRATGTPRNTIPRAPCAPCSMWAEVDGERKKVACGPCIRGHRSSKCDHRDRVLVEVRKPGRPLSSCPHPSGSCSCERVVINYTIPKASECACPAERAQPTATVVGNSRIQKPRRRSAVNTASLEKALRIGQDTETDTSSTIRTPTEESASNEASPPSSASSTPHILPLQNEGASSCCKQKSQLPSIPKANCCSSSSNNNSSKKQSQAESAPVKTCCAGSSVPANTVRQPSAYPHYGQQFQFQTQPPVPNPHFRQFQQHVSSAAGLPYTLGVPIYNHAAAAYHQQPPPPPPPVSIPMNAVPSHASAPGGQQAPKHNCHCGDSCSCFGCAAHPDNATMMEYVRLMAQFQYTGGFGTMSPPLYDMPTYPHHPGFGAEANQPVNYPAISQTMAAPTPTRMNYPPNVEMSILPHAAIPYSGPWQRPPVLVTAMQGSRYLEPGSYTLASPMEGQTPQKVEEGRTTPIAESPSDGSREDDTSTLSPSSYFWNQMTLPSCSDATGTCQCSDGCACMGCLTHGGHNGLHLDEPIMNEHDNFPEYTADPNLNLNESTAAAAAAAADFMQFHASAPT</sequence>
<dbReference type="EMBL" id="FP929134">
    <property type="protein sequence ID" value="CBX98832.1"/>
    <property type="molecule type" value="Genomic_DNA"/>
</dbReference>
<dbReference type="GO" id="GO:0000978">
    <property type="term" value="F:RNA polymerase II cis-regulatory region sequence-specific DNA binding"/>
    <property type="evidence" value="ECO:0007669"/>
    <property type="project" value="TreeGrafter"/>
</dbReference>
<dbReference type="InterPro" id="IPR001083">
    <property type="entry name" value="Cu_fist_DNA-bd_dom"/>
</dbReference>
<evidence type="ECO:0000256" key="7">
    <source>
        <dbReference type="ARBA" id="ARBA00023242"/>
    </source>
</evidence>
<feature type="compositionally biased region" description="Pro residues" evidence="8">
    <location>
        <begin position="469"/>
        <end position="478"/>
    </location>
</feature>
<evidence type="ECO:0000256" key="2">
    <source>
        <dbReference type="ARBA" id="ARBA00022723"/>
    </source>
</evidence>
<dbReference type="Proteomes" id="UP000002668">
    <property type="component" value="Genome"/>
</dbReference>
<evidence type="ECO:0000256" key="1">
    <source>
        <dbReference type="ARBA" id="ARBA00004123"/>
    </source>
</evidence>
<keyword evidence="7" id="KW-0539">Nucleus</keyword>
<reference evidence="11" key="1">
    <citation type="journal article" date="2011" name="Nat. Commun.">
        <title>Effector diversification within compartments of the Leptosphaeria maculans genome affected by Repeat-Induced Point mutations.</title>
        <authorList>
            <person name="Rouxel T."/>
            <person name="Grandaubert J."/>
            <person name="Hane J.K."/>
            <person name="Hoede C."/>
            <person name="van de Wouw A.P."/>
            <person name="Couloux A."/>
            <person name="Dominguez V."/>
            <person name="Anthouard V."/>
            <person name="Bally P."/>
            <person name="Bourras S."/>
            <person name="Cozijnsen A.J."/>
            <person name="Ciuffetti L.M."/>
            <person name="Degrave A."/>
            <person name="Dilmaghani A."/>
            <person name="Duret L."/>
            <person name="Fudal I."/>
            <person name="Goodwin S.B."/>
            <person name="Gout L."/>
            <person name="Glaser N."/>
            <person name="Linglin J."/>
            <person name="Kema G.H.J."/>
            <person name="Lapalu N."/>
            <person name="Lawrence C.B."/>
            <person name="May K."/>
            <person name="Meyer M."/>
            <person name="Ollivier B."/>
            <person name="Poulain J."/>
            <person name="Schoch C.L."/>
            <person name="Simon A."/>
            <person name="Spatafora J.W."/>
            <person name="Stachowiak A."/>
            <person name="Turgeon B.G."/>
            <person name="Tyler B.M."/>
            <person name="Vincent D."/>
            <person name="Weissenbach J."/>
            <person name="Amselem J."/>
            <person name="Quesneville H."/>
            <person name="Oliver R.P."/>
            <person name="Wincker P."/>
            <person name="Balesdent M.-H."/>
            <person name="Howlett B.J."/>
        </authorList>
    </citation>
    <scope>NUCLEOTIDE SEQUENCE [LARGE SCALE GENOMIC DNA]</scope>
    <source>
        <strain evidence="11">JN3 / isolate v23.1.3 / race Av1-4-5-6-7-8</strain>
    </source>
</reference>
<dbReference type="GO" id="GO:0005507">
    <property type="term" value="F:copper ion binding"/>
    <property type="evidence" value="ECO:0007669"/>
    <property type="project" value="InterPro"/>
</dbReference>
<feature type="region of interest" description="Disordered" evidence="8">
    <location>
        <begin position="624"/>
        <end position="664"/>
    </location>
</feature>
<keyword evidence="6" id="KW-0804">Transcription</keyword>
<dbReference type="AlphaFoldDB" id="E5A5D4"/>
<comment type="subcellular location">
    <subcellularLocation>
        <location evidence="1">Nucleus</location>
    </subcellularLocation>
</comment>
<keyword evidence="11" id="KW-1185">Reference proteome</keyword>
<feature type="region of interest" description="Disordered" evidence="8">
    <location>
        <begin position="466"/>
        <end position="497"/>
    </location>
</feature>
<dbReference type="HOGENOM" id="CLU_021651_0_0_1"/>
<dbReference type="OrthoDB" id="5600085at2759"/>
<evidence type="ECO:0000256" key="8">
    <source>
        <dbReference type="SAM" id="MobiDB-lite"/>
    </source>
</evidence>
<feature type="region of interest" description="Disordered" evidence="8">
    <location>
        <begin position="171"/>
        <end position="194"/>
    </location>
</feature>
<gene>
    <name evidence="10" type="ORF">LEMA_P080710.1</name>
</gene>
<dbReference type="InterPro" id="IPR051763">
    <property type="entry name" value="Copper_Homeo_Regul"/>
</dbReference>
<feature type="region of interest" description="Disordered" evidence="8">
    <location>
        <begin position="1"/>
        <end position="36"/>
    </location>
</feature>
<name>E5A5D4_LEPMJ</name>
<dbReference type="SMART" id="SM00412">
    <property type="entry name" value="Cu_FIST"/>
    <property type="match status" value="1"/>
</dbReference>
<keyword evidence="4" id="KW-0186">Copper</keyword>
<evidence type="ECO:0000259" key="9">
    <source>
        <dbReference type="PROSITE" id="PS50073"/>
    </source>
</evidence>
<dbReference type="PANTHER" id="PTHR28088:SF5">
    <property type="entry name" value="TRANSCRIPTIONAL ACTIVATOR HAA1-RELATED"/>
    <property type="match status" value="1"/>
</dbReference>
<dbReference type="eggNOG" id="ENOG502SQDA">
    <property type="taxonomic scope" value="Eukaryota"/>
</dbReference>
<dbReference type="InParanoid" id="E5A5D4"/>
<feature type="domain" description="Copper-fist" evidence="9">
    <location>
        <begin position="216"/>
        <end position="248"/>
    </location>
</feature>
<feature type="region of interest" description="Disordered" evidence="8">
    <location>
        <begin position="288"/>
        <end position="350"/>
    </location>
</feature>
<keyword evidence="5" id="KW-0805">Transcription regulation</keyword>
<dbReference type="VEuPathDB" id="FungiDB:LEMA_P080710.1"/>
<organism evidence="11">
    <name type="scientific">Leptosphaeria maculans (strain JN3 / isolate v23.1.3 / race Av1-4-5-6-7-8)</name>
    <name type="common">Blackleg fungus</name>
    <name type="synonym">Phoma lingam</name>
    <dbReference type="NCBI Taxonomy" id="985895"/>
    <lineage>
        <taxon>Eukaryota</taxon>
        <taxon>Fungi</taxon>
        <taxon>Dikarya</taxon>
        <taxon>Ascomycota</taxon>
        <taxon>Pezizomycotina</taxon>
        <taxon>Dothideomycetes</taxon>
        <taxon>Pleosporomycetidae</taxon>
        <taxon>Pleosporales</taxon>
        <taxon>Pleosporineae</taxon>
        <taxon>Leptosphaeriaceae</taxon>
        <taxon>Plenodomus</taxon>
        <taxon>Plenodomus lingam/Leptosphaeria maculans species complex</taxon>
    </lineage>
</organism>
<keyword evidence="2" id="KW-0479">Metal-binding</keyword>
<evidence type="ECO:0000256" key="5">
    <source>
        <dbReference type="ARBA" id="ARBA00023015"/>
    </source>
</evidence>
<dbReference type="FunFam" id="3.90.430.10:FF:000001">
    <property type="entry name" value="Copper fist DNA-binding protein"/>
    <property type="match status" value="1"/>
</dbReference>
<feature type="compositionally biased region" description="Low complexity" evidence="8">
    <location>
        <begin position="331"/>
        <end position="347"/>
    </location>
</feature>
<dbReference type="Gene3D" id="3.90.430.10">
    <property type="entry name" value="Copper fist DNA-binding domain"/>
    <property type="match status" value="1"/>
</dbReference>
<dbReference type="PROSITE" id="PS50073">
    <property type="entry name" value="COPPER_FIST_2"/>
    <property type="match status" value="1"/>
</dbReference>
<protein>
    <recommendedName>
        <fullName evidence="9">Copper-fist domain-containing protein</fullName>
    </recommendedName>
</protein>
<keyword evidence="3" id="KW-0862">Zinc</keyword>
<feature type="region of interest" description="Disordered" evidence="8">
    <location>
        <begin position="106"/>
        <end position="130"/>
    </location>
</feature>
<proteinExistence type="predicted"/>
<dbReference type="PRINTS" id="PR00617">
    <property type="entry name" value="COPPERFIST"/>
</dbReference>
<dbReference type="GO" id="GO:0000981">
    <property type="term" value="F:DNA-binding transcription factor activity, RNA polymerase II-specific"/>
    <property type="evidence" value="ECO:0007669"/>
    <property type="project" value="TreeGrafter"/>
</dbReference>
<dbReference type="InterPro" id="IPR036395">
    <property type="entry name" value="Cu_fist_DNA-bd_dom_sf"/>
</dbReference>
<evidence type="ECO:0000313" key="11">
    <source>
        <dbReference type="Proteomes" id="UP000002668"/>
    </source>
</evidence>
<dbReference type="GO" id="GO:0006879">
    <property type="term" value="P:intracellular iron ion homeostasis"/>
    <property type="evidence" value="ECO:0007669"/>
    <property type="project" value="TreeGrafter"/>
</dbReference>
<evidence type="ECO:0000256" key="6">
    <source>
        <dbReference type="ARBA" id="ARBA00023163"/>
    </source>
</evidence>
<dbReference type="SUPFAM" id="SSF57879">
    <property type="entry name" value="Zinc domain conserved in yeast copper-regulated transcription factors"/>
    <property type="match status" value="1"/>
</dbReference>
<evidence type="ECO:0000256" key="4">
    <source>
        <dbReference type="ARBA" id="ARBA00023008"/>
    </source>
</evidence>
<dbReference type="Pfam" id="PF00649">
    <property type="entry name" value="Copper-fist"/>
    <property type="match status" value="1"/>
</dbReference>
<accession>E5A5D4</accession>
<dbReference type="GO" id="GO:0006878">
    <property type="term" value="P:intracellular copper ion homeostasis"/>
    <property type="evidence" value="ECO:0007669"/>
    <property type="project" value="TreeGrafter"/>
</dbReference>
<dbReference type="GO" id="GO:0045944">
    <property type="term" value="P:positive regulation of transcription by RNA polymerase II"/>
    <property type="evidence" value="ECO:0007669"/>
    <property type="project" value="TreeGrafter"/>
</dbReference>
<dbReference type="SMART" id="SM01090">
    <property type="entry name" value="Copper-fist"/>
    <property type="match status" value="1"/>
</dbReference>